<dbReference type="PROSITE" id="PS51724">
    <property type="entry name" value="SPOR"/>
    <property type="match status" value="1"/>
</dbReference>
<evidence type="ECO:0000259" key="1">
    <source>
        <dbReference type="PROSITE" id="PS51724"/>
    </source>
</evidence>
<dbReference type="InterPro" id="IPR036680">
    <property type="entry name" value="SPOR-like_sf"/>
</dbReference>
<keyword evidence="3" id="KW-1185">Reference proteome</keyword>
<gene>
    <name evidence="2" type="ORF">DDZ16_04840</name>
</gene>
<dbReference type="Pfam" id="PF18174">
    <property type="entry name" value="HU-CCDC81_bac_1"/>
    <property type="match status" value="1"/>
</dbReference>
<feature type="domain" description="SPOR" evidence="1">
    <location>
        <begin position="241"/>
        <end position="318"/>
    </location>
</feature>
<sequence>MTSIEKHISDLLCLHDCVIVPGLGGFVANYKSAVIIEERNLFQPPKKEIGFNRSLAHNDGLLANHICTREKTSWDQSLGLIEEFVSSTKDRINQGESIALQRIGTLRKDALGNIQFSPKERNDLRPDSFGLDEYHFEPLHHAIQLEKQEEPVRRLLRSRSPKYWGSVAAMIAGLLFFSPDLKMPEHQQIDTSSMISALSEKENITSGTVANDRSESKENPAFINTGSEIPENKASNIATSSPIIKPYHLIAGSFKHKAPAQQTLDQYKNEGFGEAHLLKSSNSRFRVALFSFENRDEAVNKLYAVRKDDALKNVWLLAEEQ</sequence>
<dbReference type="AlphaFoldDB" id="A0A2U2BB23"/>
<evidence type="ECO:0000313" key="3">
    <source>
        <dbReference type="Proteomes" id="UP000244956"/>
    </source>
</evidence>
<evidence type="ECO:0000313" key="2">
    <source>
        <dbReference type="EMBL" id="PWE00272.1"/>
    </source>
</evidence>
<organism evidence="2 3">
    <name type="scientific">Marinilabilia rubra</name>
    <dbReference type="NCBI Taxonomy" id="2162893"/>
    <lineage>
        <taxon>Bacteria</taxon>
        <taxon>Pseudomonadati</taxon>
        <taxon>Bacteroidota</taxon>
        <taxon>Bacteroidia</taxon>
        <taxon>Marinilabiliales</taxon>
        <taxon>Marinilabiliaceae</taxon>
        <taxon>Marinilabilia</taxon>
    </lineage>
</organism>
<dbReference type="OrthoDB" id="653949at2"/>
<dbReference type="EMBL" id="QEWP01000003">
    <property type="protein sequence ID" value="PWE00272.1"/>
    <property type="molecule type" value="Genomic_DNA"/>
</dbReference>
<proteinExistence type="predicted"/>
<name>A0A2U2BB23_9BACT</name>
<dbReference type="InterPro" id="IPR007730">
    <property type="entry name" value="SPOR-like_dom"/>
</dbReference>
<comment type="caution">
    <text evidence="2">The sequence shown here is derived from an EMBL/GenBank/DDBJ whole genome shotgun (WGS) entry which is preliminary data.</text>
</comment>
<dbReference type="InterPro" id="IPR040495">
    <property type="entry name" value="HU-CCDC81_bac_1"/>
</dbReference>
<dbReference type="Pfam" id="PF18175">
    <property type="entry name" value="HU-CCDC81_bac_2"/>
    <property type="match status" value="1"/>
</dbReference>
<reference evidence="2 3" key="1">
    <citation type="submission" date="2018-05" db="EMBL/GenBank/DDBJ databases">
        <title>Marinilabilia rubrum sp. nov., isolated from saltern sediment.</title>
        <authorList>
            <person name="Zhang R."/>
        </authorList>
    </citation>
    <scope>NUCLEOTIDE SEQUENCE [LARGE SCALE GENOMIC DNA]</scope>
    <source>
        <strain evidence="2 3">WTE16</strain>
    </source>
</reference>
<dbReference type="InterPro" id="IPR041268">
    <property type="entry name" value="HU-CCDC81_bac_2"/>
</dbReference>
<dbReference type="GO" id="GO:0042834">
    <property type="term" value="F:peptidoglycan binding"/>
    <property type="evidence" value="ECO:0007669"/>
    <property type="project" value="InterPro"/>
</dbReference>
<dbReference type="Proteomes" id="UP000244956">
    <property type="component" value="Unassembled WGS sequence"/>
</dbReference>
<protein>
    <submittedName>
        <fullName evidence="2">SPOR domain-containing protein</fullName>
    </submittedName>
</protein>
<dbReference type="RefSeq" id="WP_109263312.1">
    <property type="nucleotide sequence ID" value="NZ_QEWP01000003.1"/>
</dbReference>
<accession>A0A2U2BB23</accession>
<dbReference type="SUPFAM" id="SSF110997">
    <property type="entry name" value="Sporulation related repeat"/>
    <property type="match status" value="1"/>
</dbReference>
<dbReference type="Gene3D" id="3.30.70.1070">
    <property type="entry name" value="Sporulation related repeat"/>
    <property type="match status" value="1"/>
</dbReference>